<evidence type="ECO:0008006" key="2">
    <source>
        <dbReference type="Google" id="ProtNLM"/>
    </source>
</evidence>
<feature type="non-terminal residue" evidence="1">
    <location>
        <position position="260"/>
    </location>
</feature>
<accession>A0A382P8V5</accession>
<organism evidence="1">
    <name type="scientific">marine metagenome</name>
    <dbReference type="NCBI Taxonomy" id="408172"/>
    <lineage>
        <taxon>unclassified sequences</taxon>
        <taxon>metagenomes</taxon>
        <taxon>ecological metagenomes</taxon>
    </lineage>
</organism>
<sequence>MASAGSELQLKRSNSIFMVTILILSTLVAGIPNAAAATGNETVSLSSVTSTSASVDLAYLDGNDSYYWWAFIYYPSGLLYGFDYGSISGVSGNASYNATWTVPTTNGTYTINCELTDFIGLSLGNTSSQFVIGSGGGTVLTPTATLSNLNNTSVTLDITNLDSNNSYYWWAWVFNPSGTTWYSSGYRPISSITSGTYYPAWTDPNTMGGASGTYTVVGEIRASNQTILHSDTMYLTIGTGLTGNETVTASSITHVGATVT</sequence>
<gene>
    <name evidence="1" type="ORF">METZ01_LOCUS322707</name>
</gene>
<evidence type="ECO:0000313" key="1">
    <source>
        <dbReference type="EMBL" id="SVC69853.1"/>
    </source>
</evidence>
<name>A0A382P8V5_9ZZZZ</name>
<dbReference type="EMBL" id="UINC01105709">
    <property type="protein sequence ID" value="SVC69853.1"/>
    <property type="molecule type" value="Genomic_DNA"/>
</dbReference>
<reference evidence="1" key="1">
    <citation type="submission" date="2018-05" db="EMBL/GenBank/DDBJ databases">
        <authorList>
            <person name="Lanie J.A."/>
            <person name="Ng W.-L."/>
            <person name="Kazmierczak K.M."/>
            <person name="Andrzejewski T.M."/>
            <person name="Davidsen T.M."/>
            <person name="Wayne K.J."/>
            <person name="Tettelin H."/>
            <person name="Glass J.I."/>
            <person name="Rusch D."/>
            <person name="Podicherti R."/>
            <person name="Tsui H.-C.T."/>
            <person name="Winkler M.E."/>
        </authorList>
    </citation>
    <scope>NUCLEOTIDE SEQUENCE</scope>
</reference>
<dbReference type="AlphaFoldDB" id="A0A382P8V5"/>
<proteinExistence type="predicted"/>
<protein>
    <recommendedName>
        <fullName evidence="2">Ig-like domain-containing protein</fullName>
    </recommendedName>
</protein>